<dbReference type="CDD" id="cd11300">
    <property type="entry name" value="Fut8_like"/>
    <property type="match status" value="1"/>
</dbReference>
<keyword evidence="2 3" id="KW-0808">Transferase</keyword>
<sequence length="482" mass="55534">QIKLTIKQALQKSIQLKELFRDQNERLLKQQNDTESILKHFKRISRPLENSLINDLEVLYDRTAEDDLQEIEELNTIAQTTIFKSQNPKDCRQANKLHCSMKHMTCGFGCLVHDYGLCMFVAAGETRAMQYDLNQVKTYPGINSTFKYPSETCVDTTDFGTSVEWRPVFDKNATSARNKVVTFTITGPYTSHSLFSPGTVPDQLIPRIERVHADPTAWWTGHIISYFLRPQQWILNELESVKLEMHFTHPIVGVHVRRTDKISEASYFPLERYMDHVESWYDRYSMKHPGDKVVRRVYLATDEEEIIKEAKTKYPGYTFVTALDKLLNNSQDRHSSSSLKSILFDVLLLKECDFVVVTFSSNVGRLVYELQQNLPKDPSLSIVSLDDHYHYWGEIGLVQVATMKHNPPSSVLCNDTQSRKVATEMRKWSCELELKVGDKLQSMSSLHHTYLTGGYNRRTGLHGLYPAHKIKDVLTPAPYPTF</sequence>
<dbReference type="InterPro" id="IPR027350">
    <property type="entry name" value="GT23_dom"/>
</dbReference>
<name>H2Y9U9_CIOSA</name>
<dbReference type="PROSITE" id="PS51659">
    <property type="entry name" value="GT23"/>
    <property type="match status" value="1"/>
</dbReference>
<dbReference type="Ensembl" id="ENSCSAVT00000002134.1">
    <property type="protein sequence ID" value="ENSCSAVP00000002097.1"/>
    <property type="gene ID" value="ENSCSAVG00000001235.1"/>
</dbReference>
<dbReference type="GO" id="GO:0046921">
    <property type="term" value="F:alpha-(1-&gt;6)-fucosyltransferase activity"/>
    <property type="evidence" value="ECO:0007669"/>
    <property type="project" value="TreeGrafter"/>
</dbReference>
<accession>H2Y9U9</accession>
<evidence type="ECO:0000259" key="4">
    <source>
        <dbReference type="PROSITE" id="PS51659"/>
    </source>
</evidence>
<comment type="similarity">
    <text evidence="3">Belongs to the glycosyltransferase 23 family.</text>
</comment>
<dbReference type="GO" id="GO:0006487">
    <property type="term" value="P:protein N-linked glycosylation"/>
    <property type="evidence" value="ECO:0007669"/>
    <property type="project" value="TreeGrafter"/>
</dbReference>
<evidence type="ECO:0000256" key="3">
    <source>
        <dbReference type="PROSITE-ProRule" id="PRU00992"/>
    </source>
</evidence>
<dbReference type="Proteomes" id="UP000007875">
    <property type="component" value="Unassembled WGS sequence"/>
</dbReference>
<protein>
    <recommendedName>
        <fullName evidence="4">GT23 domain-containing protein</fullName>
    </recommendedName>
</protein>
<dbReference type="PANTHER" id="PTHR13132:SF29">
    <property type="entry name" value="ALPHA-(1,6)-FUCOSYLTRANSFERASE"/>
    <property type="match status" value="1"/>
</dbReference>
<dbReference type="OMA" id="FGESIEW"/>
<reference evidence="5" key="2">
    <citation type="submission" date="2025-08" db="UniProtKB">
        <authorList>
            <consortium name="Ensembl"/>
        </authorList>
    </citation>
    <scope>IDENTIFICATION</scope>
</reference>
<keyword evidence="6" id="KW-1185">Reference proteome</keyword>
<dbReference type="InterPro" id="IPR045573">
    <property type="entry name" value="Fut8_N_cat"/>
</dbReference>
<evidence type="ECO:0000313" key="6">
    <source>
        <dbReference type="Proteomes" id="UP000007875"/>
    </source>
</evidence>
<organism evidence="5 6">
    <name type="scientific">Ciona savignyi</name>
    <name type="common">Pacific transparent sea squirt</name>
    <dbReference type="NCBI Taxonomy" id="51511"/>
    <lineage>
        <taxon>Eukaryota</taxon>
        <taxon>Metazoa</taxon>
        <taxon>Chordata</taxon>
        <taxon>Tunicata</taxon>
        <taxon>Ascidiacea</taxon>
        <taxon>Phlebobranchia</taxon>
        <taxon>Cionidae</taxon>
        <taxon>Ciona</taxon>
    </lineage>
</organism>
<feature type="domain" description="GT23" evidence="4">
    <location>
        <begin position="93"/>
        <end position="385"/>
    </location>
</feature>
<evidence type="ECO:0000256" key="1">
    <source>
        <dbReference type="ARBA" id="ARBA00022676"/>
    </source>
</evidence>
<dbReference type="HOGENOM" id="CLU_021940_1_1_1"/>
<dbReference type="Pfam" id="PF19745">
    <property type="entry name" value="FUT8_N_cat"/>
    <property type="match status" value="1"/>
</dbReference>
<reference evidence="6" key="1">
    <citation type="submission" date="2003-08" db="EMBL/GenBank/DDBJ databases">
        <authorList>
            <person name="Birren B."/>
            <person name="Nusbaum C."/>
            <person name="Abebe A."/>
            <person name="Abouelleil A."/>
            <person name="Adekoya E."/>
            <person name="Ait-zahra M."/>
            <person name="Allen N."/>
            <person name="Allen T."/>
            <person name="An P."/>
            <person name="Anderson M."/>
            <person name="Anderson S."/>
            <person name="Arachchi H."/>
            <person name="Armbruster J."/>
            <person name="Bachantsang P."/>
            <person name="Baldwin J."/>
            <person name="Barry A."/>
            <person name="Bayul T."/>
            <person name="Blitshsteyn B."/>
            <person name="Bloom T."/>
            <person name="Blye J."/>
            <person name="Boguslavskiy L."/>
            <person name="Borowsky M."/>
            <person name="Boukhgalter B."/>
            <person name="Brunache A."/>
            <person name="Butler J."/>
            <person name="Calixte N."/>
            <person name="Calvo S."/>
            <person name="Camarata J."/>
            <person name="Campo K."/>
            <person name="Chang J."/>
            <person name="Cheshatsang Y."/>
            <person name="Citroen M."/>
            <person name="Collymore A."/>
            <person name="Considine T."/>
            <person name="Cook A."/>
            <person name="Cooke P."/>
            <person name="Corum B."/>
            <person name="Cuomo C."/>
            <person name="David R."/>
            <person name="Dawoe T."/>
            <person name="Degray S."/>
            <person name="Dodge S."/>
            <person name="Dooley K."/>
            <person name="Dorje P."/>
            <person name="Dorjee K."/>
            <person name="Dorris L."/>
            <person name="Duffey N."/>
            <person name="Dupes A."/>
            <person name="Elkins T."/>
            <person name="Engels R."/>
            <person name="Erickson J."/>
            <person name="Farina A."/>
            <person name="Faro S."/>
            <person name="Ferreira P."/>
            <person name="Fischer H."/>
            <person name="Fitzgerald M."/>
            <person name="Foley K."/>
            <person name="Gage D."/>
            <person name="Galagan J."/>
            <person name="Gearin G."/>
            <person name="Gnerre S."/>
            <person name="Gnirke A."/>
            <person name="Goyette A."/>
            <person name="Graham J."/>
            <person name="Grandbois E."/>
            <person name="Gyaltsen K."/>
            <person name="Hafez N."/>
            <person name="Hagopian D."/>
            <person name="Hagos B."/>
            <person name="Hall J."/>
            <person name="Hatcher B."/>
            <person name="Heller A."/>
            <person name="Higgins H."/>
            <person name="Honan T."/>
            <person name="Horn A."/>
            <person name="Houde N."/>
            <person name="Hughes L."/>
            <person name="Hulme W."/>
            <person name="Husby E."/>
            <person name="Iliev I."/>
            <person name="Jaffe D."/>
            <person name="Jones C."/>
            <person name="Kamal M."/>
            <person name="Kamat A."/>
            <person name="Kamvysselis M."/>
            <person name="Karlsson E."/>
            <person name="Kells C."/>
            <person name="Kieu A."/>
            <person name="Kisner P."/>
            <person name="Kodira C."/>
            <person name="Kulbokas E."/>
            <person name="Labutti K."/>
            <person name="Lama D."/>
            <person name="Landers T."/>
            <person name="Leger J."/>
            <person name="Levine S."/>
            <person name="Lewis D."/>
            <person name="Lewis T."/>
            <person name="Lindblad-toh K."/>
            <person name="Liu X."/>
            <person name="Lokyitsang T."/>
            <person name="Lokyitsang Y."/>
            <person name="Lucien O."/>
            <person name="Lui A."/>
            <person name="Ma L.J."/>
            <person name="Mabbitt R."/>
            <person name="Macdonald J."/>
            <person name="Maclean C."/>
            <person name="Major J."/>
            <person name="Manning J."/>
            <person name="Marabella R."/>
            <person name="Maru K."/>
            <person name="Matthews C."/>
            <person name="Mauceli E."/>
            <person name="Mccarthy M."/>
            <person name="Mcdonough S."/>
            <person name="Mcghee T."/>
            <person name="Meldrim J."/>
            <person name="Meneus L."/>
            <person name="Mesirov J."/>
            <person name="Mihalev A."/>
            <person name="Mihova T."/>
            <person name="Mikkelsen T."/>
            <person name="Mlenga V."/>
            <person name="Moru K."/>
            <person name="Mozes J."/>
            <person name="Mulrain L."/>
            <person name="Munson G."/>
            <person name="Naylor J."/>
            <person name="Newes C."/>
            <person name="Nguyen C."/>
            <person name="Nguyen N."/>
            <person name="Nguyen T."/>
            <person name="Nicol R."/>
            <person name="Nielsen C."/>
            <person name="Nizzari M."/>
            <person name="Norbu C."/>
            <person name="Norbu N."/>
            <person name="O'donnell P."/>
            <person name="Okoawo O."/>
            <person name="O'leary S."/>
            <person name="Omotosho B."/>
            <person name="O'neill K."/>
            <person name="Osman S."/>
            <person name="Parker S."/>
            <person name="Perrin D."/>
            <person name="Phunkhang P."/>
            <person name="Piqani B."/>
            <person name="Purcell S."/>
            <person name="Rachupka T."/>
            <person name="Ramasamy U."/>
            <person name="Rameau R."/>
            <person name="Ray V."/>
            <person name="Raymond C."/>
            <person name="Retta R."/>
            <person name="Richardson S."/>
            <person name="Rise C."/>
            <person name="Rodriguez J."/>
            <person name="Rogers J."/>
            <person name="Rogov P."/>
            <person name="Rutman M."/>
            <person name="Schupbach R."/>
            <person name="Seaman C."/>
            <person name="Settipalli S."/>
            <person name="Sharpe T."/>
            <person name="Sheridan J."/>
            <person name="Sherpa N."/>
            <person name="Shi J."/>
            <person name="Smirnov S."/>
            <person name="Smith C."/>
            <person name="Sougnez C."/>
            <person name="Spencer B."/>
            <person name="Stalker J."/>
            <person name="Stange-thomann N."/>
            <person name="Stavropoulos S."/>
            <person name="Stetson K."/>
            <person name="Stone C."/>
            <person name="Stone S."/>
            <person name="Stubbs M."/>
            <person name="Talamas J."/>
            <person name="Tchuinga P."/>
            <person name="Tenzing P."/>
            <person name="Tesfaye S."/>
            <person name="Theodore J."/>
            <person name="Thoulutsang Y."/>
            <person name="Topham K."/>
            <person name="Towey S."/>
            <person name="Tsamla T."/>
            <person name="Tsomo N."/>
            <person name="Vallee D."/>
            <person name="Vassiliev H."/>
            <person name="Venkataraman V."/>
            <person name="Vinson J."/>
            <person name="Vo A."/>
            <person name="Wade C."/>
            <person name="Wang S."/>
            <person name="Wangchuk T."/>
            <person name="Wangdi T."/>
            <person name="Whittaker C."/>
            <person name="Wilkinson J."/>
            <person name="Wu Y."/>
            <person name="Wyman D."/>
            <person name="Yadav S."/>
            <person name="Yang S."/>
            <person name="Yang X."/>
            <person name="Yeager S."/>
            <person name="Yee E."/>
            <person name="Young G."/>
            <person name="Zainoun J."/>
            <person name="Zembeck L."/>
            <person name="Zimmer A."/>
            <person name="Zody M."/>
            <person name="Lander E."/>
        </authorList>
    </citation>
    <scope>NUCLEOTIDE SEQUENCE [LARGE SCALE GENOMIC DNA]</scope>
</reference>
<dbReference type="PANTHER" id="PTHR13132">
    <property type="entry name" value="ALPHA- 1,6 -FUCOSYLTRANSFERASE"/>
    <property type="match status" value="1"/>
</dbReference>
<dbReference type="eggNOG" id="KOG3705">
    <property type="taxonomic scope" value="Eukaryota"/>
</dbReference>
<dbReference type="AlphaFoldDB" id="H2Y9U9"/>
<proteinExistence type="inferred from homology"/>
<dbReference type="InParanoid" id="H2Y9U9"/>
<dbReference type="FunFam" id="3.40.50.11350:FF:000007">
    <property type="entry name" value="Alpha-(1,6)-fucosyltransferase"/>
    <property type="match status" value="1"/>
</dbReference>
<reference evidence="5" key="3">
    <citation type="submission" date="2025-09" db="UniProtKB">
        <authorList>
            <consortium name="Ensembl"/>
        </authorList>
    </citation>
    <scope>IDENTIFICATION</scope>
</reference>
<keyword evidence="1 3" id="KW-0328">Glycosyltransferase</keyword>
<feature type="region of interest" description="Important for donor substrate binding" evidence="3">
    <location>
        <begin position="257"/>
        <end position="258"/>
    </location>
</feature>
<dbReference type="Gene3D" id="3.40.50.11350">
    <property type="match status" value="1"/>
</dbReference>
<evidence type="ECO:0000256" key="2">
    <source>
        <dbReference type="ARBA" id="ARBA00022679"/>
    </source>
</evidence>
<dbReference type="GeneTree" id="ENSGT00530000063737"/>
<evidence type="ECO:0000313" key="5">
    <source>
        <dbReference type="Ensembl" id="ENSCSAVP00000002097.1"/>
    </source>
</evidence>